<reference evidence="3 4" key="1">
    <citation type="journal article" date="2020" name="ISME J.">
        <title>Parallel Reductive Genome Evolution in Desulfovibrio Ectosymbionts Independently Acquired by Trichonympha Protists in the Termite Gut.</title>
        <authorList>
            <person name="Takeuchi M."/>
            <person name="Kuwahara H."/>
            <person name="Murakami T."/>
            <person name="Takahashi K."/>
            <person name="Kajitani R."/>
            <person name="Toyoda A."/>
            <person name="Itoh T."/>
            <person name="Ohkuma M."/>
            <person name="Hongoh Y."/>
        </authorList>
    </citation>
    <scope>NUCLEOTIDE SEQUENCE [LARGE SCALE GENOMIC DNA]</scope>
    <source>
        <strain evidence="3">ZnDsv-02</strain>
    </source>
</reference>
<sequence>MSDSKNGARLIETAFPLKQTSLDAVHEKNVRHGHLSTLHIWPARRPLAACRAALLATLLPDPGTAEDRAHLCERIGGKVVESTGQEQRATQKTDGGVLHWLGTEPKNGKKAKEEHRRIVRERGQELQKLVDEIHSAYGGRPTRVLDPFSGGGAIPLEAMRLGCEAYAVDLNPVAVFVLGATLKYPQAVGDATVPLPEFIRSDTTFMKEFFAQHSRAEETLSQQGSLLASSEDPYAADLAWHVRAWGQWVLKDARKTLANRYPTYAVYEPLQENASYEPQPPQMVPLKGDGTPDVDALNKDFDAQYLKDERNPRWLARPTVAYLWARTAQCKNCRKLIPLLKTKWLCKTKNGKRVALKVDARDGVVSFDVWIGVPVKGKNTAQKRVFDQEVGNGFMSGAGATCPHCGNIISMDDLRREGKAGRLGAVPTAVVVDGRKSKEYRRPFPEEINQAHVTQEELEAAFKDVPFGIPDEPTPDENALGMSIPKYGFTRWRDLFSPRQLLALGTLVTSVRKAIAKCEAEATAFGYDRNLVEAIGTYLAITLDKIADYNSTICTWHLSGEKMRQTFARFALPITWDFAESALVNDVGGSFSAQLEWITRYIKMTLSALQHALPPTITQQSATQSTGFLYNAIVTDPPYYDAIPYSDCMDFFYIWLKRVTHGTILDKGLFAAPLAPKWDSAAQDGELIDDASRHNGNRTASKKAYEDGMAQVFARCHESLAPEGRLVVVFAHKHPDAWETLVSAMIRAEFTVTASWPIQTEMGNRMRGLSSAALSSSVWLVCKKRPATAAPGWDSKVLAKMEESITEKLRAFWDAGIRGPDFVWAATGPALTAYSAHPVVKKTASPGESMSVTEFLGYVRRMVVIFVVGRVLKTDPTTGSDVQRMDAVTAYYLLHRNDFGMEDAPAGACILYATACGLTDRDLESAYRIVTKKGSPSTASDVDEAEDDDESADEDAGGVSSGGKMILLPWSKRDHKALGLGAPGGAPVPLIDWAHKLMHLWKDGDLGKVDSYIDSCALRRNELFMQLLQALTELSKNSERSLLESISNHLHAKGAMPVAHIGKMEM</sequence>
<dbReference type="GO" id="GO:0008168">
    <property type="term" value="F:methyltransferase activity"/>
    <property type="evidence" value="ECO:0007669"/>
    <property type="project" value="InterPro"/>
</dbReference>
<dbReference type="InterPro" id="IPR013766">
    <property type="entry name" value="Thioredoxin_domain"/>
</dbReference>
<keyword evidence="3" id="KW-0067">ATP-binding</keyword>
<evidence type="ECO:0000313" key="3">
    <source>
        <dbReference type="EMBL" id="GFH63127.1"/>
    </source>
</evidence>
<dbReference type="InterPro" id="IPR029063">
    <property type="entry name" value="SAM-dependent_MTases_sf"/>
</dbReference>
<feature type="compositionally biased region" description="Acidic residues" evidence="1">
    <location>
        <begin position="941"/>
        <end position="956"/>
    </location>
</feature>
<feature type="domain" description="Thioredoxin" evidence="2">
    <location>
        <begin position="285"/>
        <end position="423"/>
    </location>
</feature>
<dbReference type="InterPro" id="IPR009537">
    <property type="entry name" value="DUF1156"/>
</dbReference>
<name>A0A6L2R6H0_9BACT</name>
<protein>
    <submittedName>
        <fullName evidence="3">Helicase</fullName>
    </submittedName>
</protein>
<organism evidence="3 4">
    <name type="scientific">Candidatus Desulfovibrio kirbyi</name>
    <dbReference type="NCBI Taxonomy" id="2696086"/>
    <lineage>
        <taxon>Bacteria</taxon>
        <taxon>Pseudomonadati</taxon>
        <taxon>Thermodesulfobacteriota</taxon>
        <taxon>Desulfovibrionia</taxon>
        <taxon>Desulfovibrionales</taxon>
        <taxon>Desulfovibrionaceae</taxon>
        <taxon>Desulfovibrio</taxon>
    </lineage>
</organism>
<dbReference type="InterPro" id="IPR002052">
    <property type="entry name" value="DNA_methylase_N6_adenine_CS"/>
</dbReference>
<keyword evidence="3" id="KW-0347">Helicase</keyword>
<evidence type="ECO:0000256" key="1">
    <source>
        <dbReference type="SAM" id="MobiDB-lite"/>
    </source>
</evidence>
<feature type="region of interest" description="Disordered" evidence="1">
    <location>
        <begin position="934"/>
        <end position="960"/>
    </location>
</feature>
<dbReference type="Pfam" id="PF06634">
    <property type="entry name" value="DUF1156"/>
    <property type="match status" value="1"/>
</dbReference>
<evidence type="ECO:0000313" key="4">
    <source>
        <dbReference type="Proteomes" id="UP000505077"/>
    </source>
</evidence>
<dbReference type="EMBL" id="BLLL01000009">
    <property type="protein sequence ID" value="GFH63127.1"/>
    <property type="molecule type" value="Genomic_DNA"/>
</dbReference>
<dbReference type="PROSITE" id="PS51352">
    <property type="entry name" value="THIOREDOXIN_2"/>
    <property type="match status" value="1"/>
</dbReference>
<proteinExistence type="predicted"/>
<accession>A0A6L2R6H0</accession>
<dbReference type="GO" id="GO:0004386">
    <property type="term" value="F:helicase activity"/>
    <property type="evidence" value="ECO:0007669"/>
    <property type="project" value="UniProtKB-KW"/>
</dbReference>
<dbReference type="Proteomes" id="UP000505077">
    <property type="component" value="Unassembled WGS sequence"/>
</dbReference>
<evidence type="ECO:0000259" key="2">
    <source>
        <dbReference type="PROSITE" id="PS51352"/>
    </source>
</evidence>
<dbReference type="PROSITE" id="PS00092">
    <property type="entry name" value="N6_MTASE"/>
    <property type="match status" value="1"/>
</dbReference>
<dbReference type="GO" id="GO:0032259">
    <property type="term" value="P:methylation"/>
    <property type="evidence" value="ECO:0007669"/>
    <property type="project" value="InterPro"/>
</dbReference>
<keyword evidence="3" id="KW-0547">Nucleotide-binding</keyword>
<dbReference type="Gene3D" id="3.40.50.150">
    <property type="entry name" value="Vaccinia Virus protein VP39"/>
    <property type="match status" value="2"/>
</dbReference>
<dbReference type="SUPFAM" id="SSF53335">
    <property type="entry name" value="S-adenosyl-L-methionine-dependent methyltransferases"/>
    <property type="match status" value="1"/>
</dbReference>
<dbReference type="AlphaFoldDB" id="A0A6L2R6H0"/>
<gene>
    <name evidence="3" type="ORF">ZNDK_0898</name>
</gene>
<comment type="caution">
    <text evidence="3">The sequence shown here is derived from an EMBL/GenBank/DDBJ whole genome shotgun (WGS) entry which is preliminary data.</text>
</comment>
<dbReference type="GO" id="GO:0003676">
    <property type="term" value="F:nucleic acid binding"/>
    <property type="evidence" value="ECO:0007669"/>
    <property type="project" value="InterPro"/>
</dbReference>
<keyword evidence="3" id="KW-0378">Hydrolase</keyword>